<feature type="compositionally biased region" description="Basic and acidic residues" evidence="1">
    <location>
        <begin position="322"/>
        <end position="334"/>
    </location>
</feature>
<keyword evidence="2" id="KW-1133">Transmembrane helix</keyword>
<dbReference type="EMBL" id="ML119951">
    <property type="protein sequence ID" value="RPA71273.1"/>
    <property type="molecule type" value="Genomic_DNA"/>
</dbReference>
<keyword evidence="5" id="KW-1185">Reference proteome</keyword>
<reference evidence="4 5" key="1">
    <citation type="journal article" date="2018" name="Nat. Ecol. Evol.">
        <title>Pezizomycetes genomes reveal the molecular basis of ectomycorrhizal truffle lifestyle.</title>
        <authorList>
            <person name="Murat C."/>
            <person name="Payen T."/>
            <person name="Noel B."/>
            <person name="Kuo A."/>
            <person name="Morin E."/>
            <person name="Chen J."/>
            <person name="Kohler A."/>
            <person name="Krizsan K."/>
            <person name="Balestrini R."/>
            <person name="Da Silva C."/>
            <person name="Montanini B."/>
            <person name="Hainaut M."/>
            <person name="Levati E."/>
            <person name="Barry K.W."/>
            <person name="Belfiori B."/>
            <person name="Cichocki N."/>
            <person name="Clum A."/>
            <person name="Dockter R.B."/>
            <person name="Fauchery L."/>
            <person name="Guy J."/>
            <person name="Iotti M."/>
            <person name="Le Tacon F."/>
            <person name="Lindquist E.A."/>
            <person name="Lipzen A."/>
            <person name="Malagnac F."/>
            <person name="Mello A."/>
            <person name="Molinier V."/>
            <person name="Miyauchi S."/>
            <person name="Poulain J."/>
            <person name="Riccioni C."/>
            <person name="Rubini A."/>
            <person name="Sitrit Y."/>
            <person name="Splivallo R."/>
            <person name="Traeger S."/>
            <person name="Wang M."/>
            <person name="Zifcakova L."/>
            <person name="Wipf D."/>
            <person name="Zambonelli A."/>
            <person name="Paolocci F."/>
            <person name="Nowrousian M."/>
            <person name="Ottonello S."/>
            <person name="Baldrian P."/>
            <person name="Spatafora J.W."/>
            <person name="Henrissat B."/>
            <person name="Nagy L.G."/>
            <person name="Aury J.M."/>
            <person name="Wincker P."/>
            <person name="Grigoriev I.V."/>
            <person name="Bonfante P."/>
            <person name="Martin F.M."/>
        </authorList>
    </citation>
    <scope>NUCLEOTIDE SEQUENCE [LARGE SCALE GENOMIC DNA]</scope>
    <source>
        <strain evidence="4 5">RN42</strain>
    </source>
</reference>
<dbReference type="Proteomes" id="UP000275078">
    <property type="component" value="Unassembled WGS sequence"/>
</dbReference>
<keyword evidence="2" id="KW-0812">Transmembrane</keyword>
<feature type="transmembrane region" description="Helical" evidence="2">
    <location>
        <begin position="179"/>
        <end position="204"/>
    </location>
</feature>
<protein>
    <recommendedName>
        <fullName evidence="6">Mid2 domain-containing protein</fullName>
    </recommendedName>
</protein>
<proteinExistence type="predicted"/>
<name>A0A3N4H9E0_ASCIM</name>
<dbReference type="OrthoDB" id="5358959at2759"/>
<feature type="signal peptide" evidence="3">
    <location>
        <begin position="1"/>
        <end position="22"/>
    </location>
</feature>
<feature type="chain" id="PRO_5018072506" description="Mid2 domain-containing protein" evidence="3">
    <location>
        <begin position="23"/>
        <end position="347"/>
    </location>
</feature>
<sequence>MRQTNLLQIFVAMWALSTPVVAGREADIASIHRREPVLLFAHRGAVNIRAKPIPALFRRQTLLTCDPGFGLCKTTNTCIPKEFTCCDFGGGCRPGTVCESVKPGETDGKSGCCDARNGYAGCTGGGGVKIIDANTPFTTSTSTTETKTLVIVETTVTPSSEPTQSPEIFKTKENDKPNAGVIAGGAVGGAVGLAIIAILAFFLVRRHRNNKALAVSTPSTEIDNTSYFGAGKGEPSTTTREYTRPPLSTVASSTIVSPSIGAGGFATKYGSPPSNTDEGRTEAPSSPTEEGGRSPIEHYGWQSQGGRSEGRDVRSVGGLSELEGRERMELDSTHLSEMYASTKRPGD</sequence>
<evidence type="ECO:0008006" key="6">
    <source>
        <dbReference type="Google" id="ProtNLM"/>
    </source>
</evidence>
<organism evidence="4 5">
    <name type="scientific">Ascobolus immersus RN42</name>
    <dbReference type="NCBI Taxonomy" id="1160509"/>
    <lineage>
        <taxon>Eukaryota</taxon>
        <taxon>Fungi</taxon>
        <taxon>Dikarya</taxon>
        <taxon>Ascomycota</taxon>
        <taxon>Pezizomycotina</taxon>
        <taxon>Pezizomycetes</taxon>
        <taxon>Pezizales</taxon>
        <taxon>Ascobolaceae</taxon>
        <taxon>Ascobolus</taxon>
    </lineage>
</organism>
<evidence type="ECO:0000256" key="2">
    <source>
        <dbReference type="SAM" id="Phobius"/>
    </source>
</evidence>
<evidence type="ECO:0000256" key="1">
    <source>
        <dbReference type="SAM" id="MobiDB-lite"/>
    </source>
</evidence>
<accession>A0A3N4H9E0</accession>
<keyword evidence="2" id="KW-0472">Membrane</keyword>
<dbReference type="AlphaFoldDB" id="A0A3N4H9E0"/>
<keyword evidence="3" id="KW-0732">Signal</keyword>
<gene>
    <name evidence="4" type="ORF">BJ508DRAFT_336217</name>
</gene>
<evidence type="ECO:0000313" key="4">
    <source>
        <dbReference type="EMBL" id="RPA71273.1"/>
    </source>
</evidence>
<feature type="region of interest" description="Disordered" evidence="1">
    <location>
        <begin position="263"/>
        <end position="347"/>
    </location>
</feature>
<evidence type="ECO:0000313" key="5">
    <source>
        <dbReference type="Proteomes" id="UP000275078"/>
    </source>
</evidence>
<evidence type="ECO:0000256" key="3">
    <source>
        <dbReference type="SAM" id="SignalP"/>
    </source>
</evidence>